<gene>
    <name evidence="1" type="ORF">SAMN06265338_101734</name>
</gene>
<organism evidence="1 2">
    <name type="scientific">Rhodoblastus acidophilus</name>
    <name type="common">Rhodopseudomonas acidophila</name>
    <dbReference type="NCBI Taxonomy" id="1074"/>
    <lineage>
        <taxon>Bacteria</taxon>
        <taxon>Pseudomonadati</taxon>
        <taxon>Pseudomonadota</taxon>
        <taxon>Alphaproteobacteria</taxon>
        <taxon>Hyphomicrobiales</taxon>
        <taxon>Rhodoblastaceae</taxon>
        <taxon>Rhodoblastus</taxon>
    </lineage>
</organism>
<evidence type="ECO:0000313" key="1">
    <source>
        <dbReference type="EMBL" id="SNB60115.1"/>
    </source>
</evidence>
<dbReference type="RefSeq" id="WP_088519172.1">
    <property type="nucleotide sequence ID" value="NZ_FYDG01000001.1"/>
</dbReference>
<dbReference type="AlphaFoldDB" id="A0A212QL85"/>
<proteinExistence type="predicted"/>
<name>A0A212QL85_RHOAC</name>
<protein>
    <submittedName>
        <fullName evidence="1">Uncharacterized protein</fullName>
    </submittedName>
</protein>
<dbReference type="Proteomes" id="UP000198418">
    <property type="component" value="Unassembled WGS sequence"/>
</dbReference>
<keyword evidence="2" id="KW-1185">Reference proteome</keyword>
<accession>A0A212QL85</accession>
<dbReference type="EMBL" id="FYDG01000001">
    <property type="protein sequence ID" value="SNB60115.1"/>
    <property type="molecule type" value="Genomic_DNA"/>
</dbReference>
<dbReference type="OrthoDB" id="8449663at2"/>
<sequence length="126" mass="13178">MRMDPKVDCAKAPVAALGGREFFVPALSLRQARTVVPGLLKLLPRLNAIQSRIGAGDPLGAALLEPDDLDLMIDVVHAGLTRAYPDFTRDDLLDLEAGFSDLAGALAIIAGQTGLFAPSEAVSPGE</sequence>
<evidence type="ECO:0000313" key="2">
    <source>
        <dbReference type="Proteomes" id="UP000198418"/>
    </source>
</evidence>
<reference evidence="2" key="1">
    <citation type="submission" date="2017-06" db="EMBL/GenBank/DDBJ databases">
        <authorList>
            <person name="Varghese N."/>
            <person name="Submissions S."/>
        </authorList>
    </citation>
    <scope>NUCLEOTIDE SEQUENCE [LARGE SCALE GENOMIC DNA]</scope>
    <source>
        <strain evidence="2">DSM 137</strain>
    </source>
</reference>